<accession>A0ABW6KTZ2</accession>
<dbReference type="EMBL" id="JBIAFJ010000014">
    <property type="protein sequence ID" value="MFE9171367.1"/>
    <property type="molecule type" value="Genomic_DNA"/>
</dbReference>
<name>A0ABW6KTZ2_9ACTN</name>
<protein>
    <submittedName>
        <fullName evidence="1">Uncharacterized protein</fullName>
    </submittedName>
</protein>
<proteinExistence type="predicted"/>
<gene>
    <name evidence="1" type="ORF">ACFYNZ_17895</name>
</gene>
<keyword evidence="2" id="KW-1185">Reference proteome</keyword>
<reference evidence="1 2" key="1">
    <citation type="submission" date="2024-10" db="EMBL/GenBank/DDBJ databases">
        <title>The Natural Products Discovery Center: Release of the First 8490 Sequenced Strains for Exploring Actinobacteria Biosynthetic Diversity.</title>
        <authorList>
            <person name="Kalkreuter E."/>
            <person name="Kautsar S.A."/>
            <person name="Yang D."/>
            <person name="Bader C.D."/>
            <person name="Teijaro C.N."/>
            <person name="Fluegel L."/>
            <person name="Davis C.M."/>
            <person name="Simpson J.R."/>
            <person name="Lauterbach L."/>
            <person name="Steele A.D."/>
            <person name="Gui C."/>
            <person name="Meng S."/>
            <person name="Li G."/>
            <person name="Viehrig K."/>
            <person name="Ye F."/>
            <person name="Su P."/>
            <person name="Kiefer A.F."/>
            <person name="Nichols A."/>
            <person name="Cepeda A.J."/>
            <person name="Yan W."/>
            <person name="Fan B."/>
            <person name="Jiang Y."/>
            <person name="Adhikari A."/>
            <person name="Zheng C.-J."/>
            <person name="Schuster L."/>
            <person name="Cowan T.M."/>
            <person name="Smanski M.J."/>
            <person name="Chevrette M.G."/>
            <person name="De Carvalho L.P.S."/>
            <person name="Shen B."/>
        </authorList>
    </citation>
    <scope>NUCLEOTIDE SEQUENCE [LARGE SCALE GENOMIC DNA]</scope>
    <source>
        <strain evidence="1 2">NPDC007147</strain>
    </source>
</reference>
<sequence length="144" mass="16484">MPARNRRLPRHLSWPLTPTDIRDALGEQEAEAAELSFADQLVEDGTLLYVWWIPPRVSNYGNGFHPSLWYSVQITVCPLPATERAAARHTLRQHALPELRAWIDTARQAPESWTLTEHWRSWRLTGGGAAVVHSDDWKPYPDLP</sequence>
<evidence type="ECO:0000313" key="2">
    <source>
        <dbReference type="Proteomes" id="UP001601197"/>
    </source>
</evidence>
<organism evidence="1 2">
    <name type="scientific">Streptomyces kebangsaanensis</name>
    <dbReference type="NCBI Taxonomy" id="864058"/>
    <lineage>
        <taxon>Bacteria</taxon>
        <taxon>Bacillati</taxon>
        <taxon>Actinomycetota</taxon>
        <taxon>Actinomycetes</taxon>
        <taxon>Kitasatosporales</taxon>
        <taxon>Streptomycetaceae</taxon>
        <taxon>Streptomyces</taxon>
    </lineage>
</organism>
<comment type="caution">
    <text evidence="1">The sequence shown here is derived from an EMBL/GenBank/DDBJ whole genome shotgun (WGS) entry which is preliminary data.</text>
</comment>
<dbReference type="Proteomes" id="UP001601197">
    <property type="component" value="Unassembled WGS sequence"/>
</dbReference>
<evidence type="ECO:0000313" key="1">
    <source>
        <dbReference type="EMBL" id="MFE9171367.1"/>
    </source>
</evidence>
<dbReference type="RefSeq" id="WP_388348215.1">
    <property type="nucleotide sequence ID" value="NZ_JBIAFJ010000014.1"/>
</dbReference>